<dbReference type="EMBL" id="AKKV01000024">
    <property type="protein sequence ID" value="EIT85912.1"/>
    <property type="molecule type" value="Genomic_DNA"/>
</dbReference>
<proteinExistence type="predicted"/>
<dbReference type="Proteomes" id="UP000004080">
    <property type="component" value="Unassembled WGS sequence"/>
</dbReference>
<name>I8AJE5_9BACL</name>
<accession>I8AJE5</accession>
<dbReference type="PATRIC" id="fig|1196324.3.peg.1793"/>
<comment type="caution">
    <text evidence="1">The sequence shown here is derived from an EMBL/GenBank/DDBJ whole genome shotgun (WGS) entry which is preliminary data.</text>
</comment>
<dbReference type="AlphaFoldDB" id="I8AJE5"/>
<reference evidence="1 2" key="1">
    <citation type="journal article" date="2012" name="J. Bacteriol.">
        <title>Genome of Bacillus macauensis ZFHKF-1, a Long-Chain-Forming Bacterium.</title>
        <authorList>
            <person name="Cai L."/>
            <person name="Zhang T."/>
        </authorList>
    </citation>
    <scope>NUCLEOTIDE SEQUENCE [LARGE SCALE GENOMIC DNA]</scope>
    <source>
        <strain evidence="1 2">ZFHKF-1</strain>
    </source>
</reference>
<keyword evidence="2" id="KW-1185">Reference proteome</keyword>
<evidence type="ECO:0000313" key="1">
    <source>
        <dbReference type="EMBL" id="EIT85912.1"/>
    </source>
</evidence>
<dbReference type="RefSeq" id="WP_007201844.1">
    <property type="nucleotide sequence ID" value="NZ_AKKV01000024.1"/>
</dbReference>
<sequence length="63" mass="7374">MKYKVLKDFIDKNTHILHEEGDSYECAEKERVEFLQEEGFLEAEKAAVKKDSKKQAPSKKDDK</sequence>
<dbReference type="STRING" id="1196324.A374_08754"/>
<dbReference type="OrthoDB" id="2943524at2"/>
<evidence type="ECO:0000313" key="2">
    <source>
        <dbReference type="Proteomes" id="UP000004080"/>
    </source>
</evidence>
<protein>
    <submittedName>
        <fullName evidence="1">Uncharacterized protein</fullName>
    </submittedName>
</protein>
<organism evidence="1 2">
    <name type="scientific">Fictibacillus macauensis ZFHKF-1</name>
    <dbReference type="NCBI Taxonomy" id="1196324"/>
    <lineage>
        <taxon>Bacteria</taxon>
        <taxon>Bacillati</taxon>
        <taxon>Bacillota</taxon>
        <taxon>Bacilli</taxon>
        <taxon>Bacillales</taxon>
        <taxon>Fictibacillaceae</taxon>
        <taxon>Fictibacillus</taxon>
    </lineage>
</organism>
<gene>
    <name evidence="1" type="ORF">A374_08754</name>
</gene>